<accession>A0A4E0QK49</accession>
<comment type="caution">
    <text evidence="2">The sequence shown here is derived from an EMBL/GenBank/DDBJ whole genome shotgun (WGS) entry which is preliminary data.</text>
</comment>
<dbReference type="InterPro" id="IPR022453">
    <property type="entry name" value="Znf_MqsA-type"/>
</dbReference>
<organism evidence="2 3">
    <name type="scientific">Candidatus Thiomargarita nelsonii</name>
    <dbReference type="NCBI Taxonomy" id="1003181"/>
    <lineage>
        <taxon>Bacteria</taxon>
        <taxon>Pseudomonadati</taxon>
        <taxon>Pseudomonadota</taxon>
        <taxon>Gammaproteobacteria</taxon>
        <taxon>Thiotrichales</taxon>
        <taxon>Thiotrichaceae</taxon>
        <taxon>Thiomargarita</taxon>
    </lineage>
</organism>
<name>A0A4E0QK49_9GAMM</name>
<dbReference type="InterPro" id="IPR001387">
    <property type="entry name" value="Cro/C1-type_HTH"/>
</dbReference>
<gene>
    <name evidence="2" type="ORF">PN36_31640</name>
</gene>
<dbReference type="NCBIfam" id="TIGR03831">
    <property type="entry name" value="YgiT_finger"/>
    <property type="match status" value="1"/>
</dbReference>
<dbReference type="Proteomes" id="UP000030428">
    <property type="component" value="Unassembled WGS sequence"/>
</dbReference>
<dbReference type="GO" id="GO:0003677">
    <property type="term" value="F:DNA binding"/>
    <property type="evidence" value="ECO:0007669"/>
    <property type="project" value="InterPro"/>
</dbReference>
<dbReference type="InterPro" id="IPR022452">
    <property type="entry name" value="MqsA"/>
</dbReference>
<dbReference type="NCBIfam" id="TIGR03830">
    <property type="entry name" value="CxxCG_CxxCG_HTH"/>
    <property type="match status" value="1"/>
</dbReference>
<dbReference type="AlphaFoldDB" id="A0A4E0QK49"/>
<dbReference type="PROSITE" id="PS50943">
    <property type="entry name" value="HTH_CROC1"/>
    <property type="match status" value="1"/>
</dbReference>
<keyword evidence="3" id="KW-1185">Reference proteome</keyword>
<dbReference type="InterPro" id="IPR032758">
    <property type="entry name" value="MqsA/HigA-2"/>
</dbReference>
<evidence type="ECO:0000313" key="3">
    <source>
        <dbReference type="Proteomes" id="UP000030428"/>
    </source>
</evidence>
<dbReference type="InterPro" id="IPR010982">
    <property type="entry name" value="Lambda_DNA-bd_dom_sf"/>
</dbReference>
<dbReference type="EMBL" id="JSZA02000255">
    <property type="protein sequence ID" value="TGN99927.1"/>
    <property type="molecule type" value="Genomic_DNA"/>
</dbReference>
<evidence type="ECO:0000259" key="1">
    <source>
        <dbReference type="PROSITE" id="PS50943"/>
    </source>
</evidence>
<evidence type="ECO:0000313" key="2">
    <source>
        <dbReference type="EMBL" id="TGN99927.1"/>
    </source>
</evidence>
<dbReference type="Gene3D" id="1.10.260.40">
    <property type="entry name" value="lambda repressor-like DNA-binding domains"/>
    <property type="match status" value="1"/>
</dbReference>
<sequence>MKKCPFCKDGFLERKTINEIYTYQGHTLTVKQPGEWCNICEEGILNGADLKATERQKNDFQSQVEGLLTSSDIRKIRMKLKLTEKQTVELCGGSPDTFTRYERGETTPIRSTSNLLRLLNNHPQLLNELIAC</sequence>
<dbReference type="CDD" id="cd00093">
    <property type="entry name" value="HTH_XRE"/>
    <property type="match status" value="1"/>
</dbReference>
<dbReference type="Gene3D" id="3.10.20.860">
    <property type="match status" value="1"/>
</dbReference>
<proteinExistence type="predicted"/>
<feature type="domain" description="HTH cro/C1-type" evidence="1">
    <location>
        <begin position="73"/>
        <end position="126"/>
    </location>
</feature>
<reference evidence="2 3" key="1">
    <citation type="journal article" date="2016" name="Front. Microbiol.">
        <title>Single-Cell (Meta-)Genomics of a Dimorphic Candidatus Thiomargarita nelsonii Reveals Genomic Plasticity.</title>
        <authorList>
            <person name="Flood B.E."/>
            <person name="Fliss P."/>
            <person name="Jones D.S."/>
            <person name="Dick G.J."/>
            <person name="Jain S."/>
            <person name="Kaster A.K."/>
            <person name="Winkel M."/>
            <person name="Mussmann M."/>
            <person name="Bailey J."/>
        </authorList>
    </citation>
    <scope>NUCLEOTIDE SEQUENCE [LARGE SCALE GENOMIC DNA]</scope>
    <source>
        <strain evidence="2">Hydrate Ridge</strain>
    </source>
</reference>
<dbReference type="Pfam" id="PF15731">
    <property type="entry name" value="MqsA_antitoxin"/>
    <property type="match status" value="1"/>
</dbReference>
<protein>
    <recommendedName>
        <fullName evidence="1">HTH cro/C1-type domain-containing protein</fullName>
    </recommendedName>
</protein>
<dbReference type="SUPFAM" id="SSF47413">
    <property type="entry name" value="lambda repressor-like DNA-binding domains"/>
    <property type="match status" value="1"/>
</dbReference>